<sequence length="664" mass="73934">MAVDVASKPTLASYNIRPDAFDPKRPGPPNALQTARDRDEAMLAVVDRHSEVADGKIRTRDFKGAITLLKRTQNLVAHHQSPEPGGKALVVRLASACLQLQLCVALSCIGRHAPALSEATRAKEELDDIWSLLTGAAMDMAMAEAGGDSNKPHPVLRSHICHPPHWLERAVCCAIQSRLCMALEMEYLLSSDEMQSQRSTVLPPIPAMEPMSSMEPISAEAHDPHDAGEVGDSLDPGLLELENESLDEEAGLNVGLPLPPLSEMQQMWQLYGEAIELASQLLPAKHALTVDAQKAAASALDRWSPASPGTTEATATVATTATATVASREEPSVPVSSTSTPAKRKGSLPSQEVPKAKDSPKLPELAPQEAQDDEFLSRLPSMLLSKNRKLLFNRSTTMPSLGLSSRENVISADEKSKTRRNTDSNSHGDWVKRAPPGDVFYRSLPWSFGLPGKSPKNRRKKKKADAMATQAHDGPIDPFKDWAKEFMHLENMTLFQRKLRTLDGISSLHTDMKIETKRFRQFMQDLELYGGEEQERLGNNRILYTEAGMKALRMGQQRNEQLRKQAWQTSPYGQKFIEREKQLFGYYGLGKQYEKGIDVKCLRKLMEESFNRTPGERMRKTNEEEQKKKQELEEAEQQKRELAKIGFRRQKTLARGKTMAKVSS</sequence>
<dbReference type="Proteomes" id="UP001152797">
    <property type="component" value="Unassembled WGS sequence"/>
</dbReference>
<evidence type="ECO:0000313" key="4">
    <source>
        <dbReference type="EMBL" id="CAL4765646.1"/>
    </source>
</evidence>
<protein>
    <submittedName>
        <fullName evidence="4">HMG box domain-containing protein</fullName>
    </submittedName>
</protein>
<feature type="region of interest" description="Disordered" evidence="1">
    <location>
        <begin position="322"/>
        <end position="372"/>
    </location>
</feature>
<dbReference type="EMBL" id="CAMXCT030000403">
    <property type="protein sequence ID" value="CAL4765646.1"/>
    <property type="molecule type" value="Genomic_DNA"/>
</dbReference>
<dbReference type="AlphaFoldDB" id="A0A9P1FIG9"/>
<keyword evidence="5" id="KW-1185">Reference proteome</keyword>
<organism evidence="2">
    <name type="scientific">Cladocopium goreaui</name>
    <dbReference type="NCBI Taxonomy" id="2562237"/>
    <lineage>
        <taxon>Eukaryota</taxon>
        <taxon>Sar</taxon>
        <taxon>Alveolata</taxon>
        <taxon>Dinophyceae</taxon>
        <taxon>Suessiales</taxon>
        <taxon>Symbiodiniaceae</taxon>
        <taxon>Cladocopium</taxon>
    </lineage>
</organism>
<feature type="compositionally biased region" description="Basic and acidic residues" evidence="1">
    <location>
        <begin position="612"/>
        <end position="643"/>
    </location>
</feature>
<proteinExistence type="predicted"/>
<reference evidence="3" key="2">
    <citation type="submission" date="2024-04" db="EMBL/GenBank/DDBJ databases">
        <authorList>
            <person name="Chen Y."/>
            <person name="Shah S."/>
            <person name="Dougan E. K."/>
            <person name="Thang M."/>
            <person name="Chan C."/>
        </authorList>
    </citation>
    <scope>NUCLEOTIDE SEQUENCE [LARGE SCALE GENOMIC DNA]</scope>
</reference>
<reference evidence="2" key="1">
    <citation type="submission" date="2022-10" db="EMBL/GenBank/DDBJ databases">
        <authorList>
            <person name="Chen Y."/>
            <person name="Dougan E. K."/>
            <person name="Chan C."/>
            <person name="Rhodes N."/>
            <person name="Thang M."/>
        </authorList>
    </citation>
    <scope>NUCLEOTIDE SEQUENCE</scope>
</reference>
<feature type="compositionally biased region" description="Basic and acidic residues" evidence="1">
    <location>
        <begin position="412"/>
        <end position="422"/>
    </location>
</feature>
<dbReference type="EMBL" id="CAMXCT020000403">
    <property type="protein sequence ID" value="CAL1131709.1"/>
    <property type="molecule type" value="Genomic_DNA"/>
</dbReference>
<evidence type="ECO:0000256" key="1">
    <source>
        <dbReference type="SAM" id="MobiDB-lite"/>
    </source>
</evidence>
<dbReference type="EMBL" id="CAMXCT010000403">
    <property type="protein sequence ID" value="CAI3978334.1"/>
    <property type="molecule type" value="Genomic_DNA"/>
</dbReference>
<gene>
    <name evidence="2" type="ORF">C1SCF055_LOCUS6393</name>
</gene>
<evidence type="ECO:0000313" key="3">
    <source>
        <dbReference type="EMBL" id="CAL1131709.1"/>
    </source>
</evidence>
<evidence type="ECO:0000313" key="2">
    <source>
        <dbReference type="EMBL" id="CAI3978334.1"/>
    </source>
</evidence>
<feature type="region of interest" description="Disordered" evidence="1">
    <location>
        <begin position="451"/>
        <end position="472"/>
    </location>
</feature>
<comment type="caution">
    <text evidence="2">The sequence shown here is derived from an EMBL/GenBank/DDBJ whole genome shotgun (WGS) entry which is preliminary data.</text>
</comment>
<accession>A0A9P1FIG9</accession>
<feature type="region of interest" description="Disordered" evidence="1">
    <location>
        <begin position="401"/>
        <end position="434"/>
    </location>
</feature>
<evidence type="ECO:0000313" key="5">
    <source>
        <dbReference type="Proteomes" id="UP001152797"/>
    </source>
</evidence>
<dbReference type="OrthoDB" id="10510886at2759"/>
<feature type="compositionally biased region" description="Low complexity" evidence="1">
    <location>
        <begin position="322"/>
        <end position="341"/>
    </location>
</feature>
<name>A0A9P1FIG9_9DINO</name>
<feature type="region of interest" description="Disordered" evidence="1">
    <location>
        <begin position="612"/>
        <end position="664"/>
    </location>
</feature>